<dbReference type="Gene3D" id="1.10.287.610">
    <property type="entry name" value="Helix hairpin bin"/>
    <property type="match status" value="1"/>
</dbReference>
<sequence length="664" mass="74458">MITEAYINGLRDELRKHNYNYYVLDKPTISDFDFDKKLKELQAIESAHPEFYDPDSPTLRVGGAITKNFKTVVHDYRMYSLDNSYSKDDLLDWEKRIKKMVDGEVSYTCELKYDGASISLTYENGRLLRAVTRGDGVQGDDVTANVKTINSVPLKLRGDYPQRFDIRGEIVLPFEGFNAMNEARMANGEEPYRNPRNTASGSLKLQDSAEVANRPLQCLLYNIKSDYRSITSQFESLEKARSWGFKVPSEAKLATSIDEVLEYVNYWDEERHNLPYETDGVVIKVNSLDQQAELGFTSKAPRWAMAYKFKAEQVSTVLNEITYQVGRTGAITPVANLEPVELAGTIVKRASLHNADQIEKLDIRERDTVYVEKGGEIIPKITAVDLSQRPADSKPTQYITHCPECATELQRLEGEAKHYCPNEASCPPQVIGRIQHFISRKAMDIEGLGGETVALLVNAGLVKNYADLYILKKEDILPLERMAEKSAENLIEGVQASKTIPFERVLFALGIRFVGETVAKKLARHYKSVVNLSQATIEELTAVDEIGERIAQSVVSFFNDEANTELVGRLITYGLQFEVEEKVVEGQTDRLAGETYVVSGVFESVSRDELKALIEKNGGKVGSSISSKTSFLVAGDKMGPSKRTKAEKLNIPIISEEDFLSKIR</sequence>
<name>A0ABV8ACE2_9FLAO</name>
<dbReference type="RefSeq" id="WP_386096099.1">
    <property type="nucleotide sequence ID" value="NZ_JBHSAT010000002.1"/>
</dbReference>
<evidence type="ECO:0000313" key="14">
    <source>
        <dbReference type="Proteomes" id="UP001595812"/>
    </source>
</evidence>
<keyword evidence="14" id="KW-1185">Reference proteome</keyword>
<dbReference type="SUPFAM" id="SSF56091">
    <property type="entry name" value="DNA ligase/mRNA capping enzyme, catalytic domain"/>
    <property type="match status" value="1"/>
</dbReference>
<dbReference type="SUPFAM" id="SSF50249">
    <property type="entry name" value="Nucleic acid-binding proteins"/>
    <property type="match status" value="1"/>
</dbReference>
<dbReference type="Pfam" id="PF00533">
    <property type="entry name" value="BRCT"/>
    <property type="match status" value="1"/>
</dbReference>
<dbReference type="Gene3D" id="3.30.470.30">
    <property type="entry name" value="DNA ligase/mRNA capping enzyme"/>
    <property type="match status" value="1"/>
</dbReference>
<dbReference type="PANTHER" id="PTHR23389:SF9">
    <property type="entry name" value="DNA LIGASE"/>
    <property type="match status" value="1"/>
</dbReference>
<dbReference type="PROSITE" id="PS50172">
    <property type="entry name" value="BRCT"/>
    <property type="match status" value="1"/>
</dbReference>
<keyword evidence="6 11" id="KW-0862">Zinc</keyword>
<keyword evidence="2 11" id="KW-0436">Ligase</keyword>
<comment type="cofactor">
    <cofactor evidence="11">
        <name>Mg(2+)</name>
        <dbReference type="ChEBI" id="CHEBI:18420"/>
    </cofactor>
    <cofactor evidence="11">
        <name>Mn(2+)</name>
        <dbReference type="ChEBI" id="CHEBI:29035"/>
    </cofactor>
</comment>
<organism evidence="13 14">
    <name type="scientific">Winogradskyella maritima</name>
    <dbReference type="NCBI Taxonomy" id="1517766"/>
    <lineage>
        <taxon>Bacteria</taxon>
        <taxon>Pseudomonadati</taxon>
        <taxon>Bacteroidota</taxon>
        <taxon>Flavobacteriia</taxon>
        <taxon>Flavobacteriales</taxon>
        <taxon>Flavobacteriaceae</taxon>
        <taxon>Winogradskyella</taxon>
    </lineage>
</organism>
<evidence type="ECO:0000256" key="9">
    <source>
        <dbReference type="ARBA" id="ARBA00023204"/>
    </source>
</evidence>
<comment type="similarity">
    <text evidence="11">Belongs to the NAD-dependent DNA ligase family. LigA subfamily.</text>
</comment>
<keyword evidence="8 11" id="KW-0520">NAD</keyword>
<feature type="binding site" evidence="11">
    <location>
        <position position="110"/>
    </location>
    <ligand>
        <name>NAD(+)</name>
        <dbReference type="ChEBI" id="CHEBI:57540"/>
    </ligand>
</feature>
<keyword evidence="11" id="KW-0464">Manganese</keyword>
<feature type="binding site" evidence="11">
    <location>
        <begin position="31"/>
        <end position="35"/>
    </location>
    <ligand>
        <name>NAD(+)</name>
        <dbReference type="ChEBI" id="CHEBI:57540"/>
    </ligand>
</feature>
<dbReference type="HAMAP" id="MF_01588">
    <property type="entry name" value="DNA_ligase_A"/>
    <property type="match status" value="1"/>
</dbReference>
<dbReference type="InterPro" id="IPR013839">
    <property type="entry name" value="DNAligase_adenylation"/>
</dbReference>
<dbReference type="GO" id="GO:0003911">
    <property type="term" value="F:DNA ligase (NAD+) activity"/>
    <property type="evidence" value="ECO:0007669"/>
    <property type="project" value="UniProtKB-EC"/>
</dbReference>
<keyword evidence="4 11" id="KW-0479">Metal-binding</keyword>
<dbReference type="InterPro" id="IPR003583">
    <property type="entry name" value="Hlx-hairpin-Hlx_DNA-bd_motif"/>
</dbReference>
<evidence type="ECO:0000256" key="1">
    <source>
        <dbReference type="ARBA" id="ARBA00004067"/>
    </source>
</evidence>
<dbReference type="Pfam" id="PF12826">
    <property type="entry name" value="HHH_2"/>
    <property type="match status" value="1"/>
</dbReference>
<feature type="active site" description="N6-AMP-lysine intermediate" evidence="11">
    <location>
        <position position="112"/>
    </location>
</feature>
<feature type="binding site" evidence="11">
    <location>
        <position position="426"/>
    </location>
    <ligand>
        <name>Zn(2+)</name>
        <dbReference type="ChEBI" id="CHEBI:29105"/>
    </ligand>
</feature>
<dbReference type="InterPro" id="IPR033136">
    <property type="entry name" value="DNA_ligase_CS"/>
</dbReference>
<comment type="caution">
    <text evidence="13">The sequence shown here is derived from an EMBL/GenBank/DDBJ whole genome shotgun (WGS) entry which is preliminary data.</text>
</comment>
<keyword evidence="3 11" id="KW-0235">DNA replication</keyword>
<evidence type="ECO:0000256" key="8">
    <source>
        <dbReference type="ARBA" id="ARBA00023027"/>
    </source>
</evidence>
<feature type="binding site" evidence="11">
    <location>
        <position position="169"/>
    </location>
    <ligand>
        <name>NAD(+)</name>
        <dbReference type="ChEBI" id="CHEBI:57540"/>
    </ligand>
</feature>
<evidence type="ECO:0000256" key="2">
    <source>
        <dbReference type="ARBA" id="ARBA00022598"/>
    </source>
</evidence>
<evidence type="ECO:0000256" key="7">
    <source>
        <dbReference type="ARBA" id="ARBA00022842"/>
    </source>
</evidence>
<evidence type="ECO:0000256" key="11">
    <source>
        <dbReference type="HAMAP-Rule" id="MF_01588"/>
    </source>
</evidence>
<comment type="function">
    <text evidence="1 11">DNA ligase that catalyzes the formation of phosphodiester linkages between 5'-phosphoryl and 3'-hydroxyl groups in double-stranded DNA using NAD as a coenzyme and as the energy source for the reaction. It is essential for DNA replication and repair of damaged DNA.</text>
</comment>
<evidence type="ECO:0000256" key="3">
    <source>
        <dbReference type="ARBA" id="ARBA00022705"/>
    </source>
</evidence>
<evidence type="ECO:0000313" key="13">
    <source>
        <dbReference type="EMBL" id="MFC3875788.1"/>
    </source>
</evidence>
<keyword evidence="5 11" id="KW-0227">DNA damage</keyword>
<dbReference type="EMBL" id="JBHSAT010000002">
    <property type="protein sequence ID" value="MFC3875788.1"/>
    <property type="molecule type" value="Genomic_DNA"/>
</dbReference>
<proteinExistence type="inferred from homology"/>
<feature type="binding site" evidence="11">
    <location>
        <position position="402"/>
    </location>
    <ligand>
        <name>Zn(2+)</name>
        <dbReference type="ChEBI" id="CHEBI:29105"/>
    </ligand>
</feature>
<feature type="binding site" evidence="11">
    <location>
        <position position="420"/>
    </location>
    <ligand>
        <name>Zn(2+)</name>
        <dbReference type="ChEBI" id="CHEBI:29105"/>
    </ligand>
</feature>
<dbReference type="PROSITE" id="PS01056">
    <property type="entry name" value="DNA_LIGASE_N2"/>
    <property type="match status" value="1"/>
</dbReference>
<evidence type="ECO:0000256" key="6">
    <source>
        <dbReference type="ARBA" id="ARBA00022833"/>
    </source>
</evidence>
<keyword evidence="9 11" id="KW-0234">DNA repair</keyword>
<evidence type="ECO:0000256" key="5">
    <source>
        <dbReference type="ARBA" id="ARBA00022763"/>
    </source>
</evidence>
<dbReference type="InterPro" id="IPR004149">
    <property type="entry name" value="Znf_DNAligase_C4"/>
</dbReference>
<reference evidence="14" key="1">
    <citation type="journal article" date="2019" name="Int. J. Syst. Evol. Microbiol.">
        <title>The Global Catalogue of Microorganisms (GCM) 10K type strain sequencing project: providing services to taxonomists for standard genome sequencing and annotation.</title>
        <authorList>
            <consortium name="The Broad Institute Genomics Platform"/>
            <consortium name="The Broad Institute Genome Sequencing Center for Infectious Disease"/>
            <person name="Wu L."/>
            <person name="Ma J."/>
        </authorList>
    </citation>
    <scope>NUCLEOTIDE SEQUENCE [LARGE SCALE GENOMIC DNA]</scope>
    <source>
        <strain evidence="14">CECT 8979</strain>
    </source>
</reference>
<dbReference type="InterPro" id="IPR010994">
    <property type="entry name" value="RuvA_2-like"/>
</dbReference>
<dbReference type="InterPro" id="IPR036420">
    <property type="entry name" value="BRCT_dom_sf"/>
</dbReference>
<dbReference type="InterPro" id="IPR012340">
    <property type="entry name" value="NA-bd_OB-fold"/>
</dbReference>
<dbReference type="Pfam" id="PF03119">
    <property type="entry name" value="DNA_ligase_ZBD"/>
    <property type="match status" value="1"/>
</dbReference>
<dbReference type="SUPFAM" id="SSF47781">
    <property type="entry name" value="RuvA domain 2-like"/>
    <property type="match status" value="1"/>
</dbReference>
<dbReference type="InterPro" id="IPR004150">
    <property type="entry name" value="NAD_DNA_ligase_OB"/>
</dbReference>
<dbReference type="Gene3D" id="6.20.10.30">
    <property type="match status" value="1"/>
</dbReference>
<dbReference type="InterPro" id="IPR001357">
    <property type="entry name" value="BRCT_dom"/>
</dbReference>
<feature type="domain" description="BRCT" evidence="12">
    <location>
        <begin position="586"/>
        <end position="664"/>
    </location>
</feature>
<feature type="binding site" evidence="11">
    <location>
        <position position="308"/>
    </location>
    <ligand>
        <name>NAD(+)</name>
        <dbReference type="ChEBI" id="CHEBI:57540"/>
    </ligand>
</feature>
<dbReference type="Gene3D" id="2.40.50.140">
    <property type="entry name" value="Nucleic acid-binding proteins"/>
    <property type="match status" value="1"/>
</dbReference>
<accession>A0ABV8ACE2</accession>
<dbReference type="Pfam" id="PF01653">
    <property type="entry name" value="DNA_ligase_aden"/>
    <property type="match status" value="1"/>
</dbReference>
<dbReference type="SMART" id="SM00532">
    <property type="entry name" value="LIGANc"/>
    <property type="match status" value="1"/>
</dbReference>
<dbReference type="Gene3D" id="3.40.50.10190">
    <property type="entry name" value="BRCT domain"/>
    <property type="match status" value="1"/>
</dbReference>
<protein>
    <recommendedName>
        <fullName evidence="11">DNA ligase</fullName>
        <ecNumber evidence="11">6.5.1.2</ecNumber>
    </recommendedName>
    <alternativeName>
        <fullName evidence="11">Polydeoxyribonucleotide synthase [NAD(+)]</fullName>
    </alternativeName>
</protein>
<dbReference type="InterPro" id="IPR001679">
    <property type="entry name" value="DNA_ligase"/>
</dbReference>
<dbReference type="InterPro" id="IPR041663">
    <property type="entry name" value="DisA/LigA_HHH"/>
</dbReference>
<dbReference type="NCBIfam" id="NF005932">
    <property type="entry name" value="PRK07956.1"/>
    <property type="match status" value="1"/>
</dbReference>
<dbReference type="CDD" id="cd00114">
    <property type="entry name" value="LIGANc"/>
    <property type="match status" value="1"/>
</dbReference>
<dbReference type="EC" id="6.5.1.2" evidence="11"/>
<dbReference type="Pfam" id="PF03120">
    <property type="entry name" value="OB_DNA_ligase"/>
    <property type="match status" value="1"/>
</dbReference>
<evidence type="ECO:0000256" key="10">
    <source>
        <dbReference type="ARBA" id="ARBA00034005"/>
    </source>
</evidence>
<dbReference type="InterPro" id="IPR013840">
    <property type="entry name" value="DNAligase_N"/>
</dbReference>
<dbReference type="Proteomes" id="UP001595812">
    <property type="component" value="Unassembled WGS sequence"/>
</dbReference>
<keyword evidence="7 11" id="KW-0460">Magnesium</keyword>
<dbReference type="Gene3D" id="1.10.150.20">
    <property type="entry name" value="5' to 3' exonuclease, C-terminal subdomain"/>
    <property type="match status" value="2"/>
</dbReference>
<feature type="binding site" evidence="11">
    <location>
        <position position="133"/>
    </location>
    <ligand>
        <name>NAD(+)</name>
        <dbReference type="ChEBI" id="CHEBI:57540"/>
    </ligand>
</feature>
<dbReference type="SMART" id="SM00292">
    <property type="entry name" value="BRCT"/>
    <property type="match status" value="1"/>
</dbReference>
<dbReference type="PANTHER" id="PTHR23389">
    <property type="entry name" value="CHROMOSOME TRANSMISSION FIDELITY FACTOR 18"/>
    <property type="match status" value="1"/>
</dbReference>
<feature type="binding site" evidence="11">
    <location>
        <begin position="80"/>
        <end position="81"/>
    </location>
    <ligand>
        <name>NAD(+)</name>
        <dbReference type="ChEBI" id="CHEBI:57540"/>
    </ligand>
</feature>
<feature type="binding site" evidence="11">
    <location>
        <position position="284"/>
    </location>
    <ligand>
        <name>NAD(+)</name>
        <dbReference type="ChEBI" id="CHEBI:57540"/>
    </ligand>
</feature>
<feature type="binding site" evidence="11">
    <location>
        <position position="405"/>
    </location>
    <ligand>
        <name>Zn(2+)</name>
        <dbReference type="ChEBI" id="CHEBI:29105"/>
    </ligand>
</feature>
<dbReference type="SUPFAM" id="SSF52113">
    <property type="entry name" value="BRCT domain"/>
    <property type="match status" value="1"/>
</dbReference>
<dbReference type="NCBIfam" id="TIGR00575">
    <property type="entry name" value="dnlj"/>
    <property type="match status" value="1"/>
</dbReference>
<evidence type="ECO:0000259" key="12">
    <source>
        <dbReference type="PROSITE" id="PS50172"/>
    </source>
</evidence>
<gene>
    <name evidence="11 13" type="primary">ligA</name>
    <name evidence="13" type="ORF">ACFOSX_00965</name>
</gene>
<dbReference type="PIRSF" id="PIRSF001604">
    <property type="entry name" value="LigA"/>
    <property type="match status" value="1"/>
</dbReference>
<comment type="catalytic activity">
    <reaction evidence="10 11">
        <text>NAD(+) + (deoxyribonucleotide)n-3'-hydroxyl + 5'-phospho-(deoxyribonucleotide)m = (deoxyribonucleotide)n+m + AMP + beta-nicotinamide D-nucleotide.</text>
        <dbReference type="EC" id="6.5.1.2"/>
    </reaction>
</comment>
<dbReference type="SMART" id="SM00278">
    <property type="entry name" value="HhH1"/>
    <property type="match status" value="4"/>
</dbReference>
<evidence type="ECO:0000256" key="4">
    <source>
        <dbReference type="ARBA" id="ARBA00022723"/>
    </source>
</evidence>